<comment type="caution">
    <text evidence="18">Lacks conserved residue(s) required for the propagation of feature annotation.</text>
</comment>
<dbReference type="FunFam" id="2.60.40.60:FF:000032">
    <property type="entry name" value="FAT atypical cadherin 1"/>
    <property type="match status" value="1"/>
</dbReference>
<dbReference type="FunFam" id="2.60.120.200:FF:000207">
    <property type="entry name" value="Cadherin-related tumor suppressor"/>
    <property type="match status" value="1"/>
</dbReference>
<dbReference type="GO" id="GO:0120036">
    <property type="term" value="P:plasma membrane bounded cell projection organization"/>
    <property type="evidence" value="ECO:0007669"/>
    <property type="project" value="UniProtKB-ARBA"/>
</dbReference>
<evidence type="ECO:0000256" key="4">
    <source>
        <dbReference type="ARBA" id="ARBA00022553"/>
    </source>
</evidence>
<dbReference type="FunFam" id="2.60.40.60:FF:000134">
    <property type="entry name" value="protocadherin Fat 4"/>
    <property type="match status" value="1"/>
</dbReference>
<evidence type="ECO:0000313" key="25">
    <source>
        <dbReference type="EMBL" id="CAB3367511.1"/>
    </source>
</evidence>
<feature type="domain" description="Cadherin" evidence="24">
    <location>
        <begin position="146"/>
        <end position="261"/>
    </location>
</feature>
<feature type="region of interest" description="Disordered" evidence="19">
    <location>
        <begin position="4756"/>
        <end position="4829"/>
    </location>
</feature>
<dbReference type="PRINTS" id="PR00205">
    <property type="entry name" value="CADHERIN"/>
</dbReference>
<feature type="domain" description="Cadherin" evidence="24">
    <location>
        <begin position="1566"/>
        <end position="1651"/>
    </location>
</feature>
<dbReference type="FunFam" id="2.60.40.60:FF:000020">
    <property type="entry name" value="Dachsous cadherin-related 1b"/>
    <property type="match status" value="4"/>
</dbReference>
<feature type="domain" description="Cadherin" evidence="24">
    <location>
        <begin position="2812"/>
        <end position="2912"/>
    </location>
</feature>
<evidence type="ECO:0000256" key="16">
    <source>
        <dbReference type="ARBA" id="ARBA00079083"/>
    </source>
</evidence>
<keyword evidence="2" id="KW-1003">Cell membrane</keyword>
<feature type="domain" description="Cadherin" evidence="24">
    <location>
        <begin position="1864"/>
        <end position="1968"/>
    </location>
</feature>
<dbReference type="FunFam" id="2.60.40.60:FF:000144">
    <property type="entry name" value="FAT atypical cadherin 4"/>
    <property type="match status" value="1"/>
</dbReference>
<dbReference type="FunFam" id="2.60.40.60:FF:000143">
    <property type="entry name" value="FAT atypical cadherin 4"/>
    <property type="match status" value="1"/>
</dbReference>
<dbReference type="FunFam" id="2.60.40.60:FF:000037">
    <property type="entry name" value="FAT atypical cadherin 1"/>
    <property type="match status" value="1"/>
</dbReference>
<evidence type="ECO:0000259" key="23">
    <source>
        <dbReference type="PROSITE" id="PS50026"/>
    </source>
</evidence>
<dbReference type="SMART" id="SM00282">
    <property type="entry name" value="LamG"/>
    <property type="match status" value="2"/>
</dbReference>
<dbReference type="PROSITE" id="PS50025">
    <property type="entry name" value="LAM_G_DOMAIN"/>
    <property type="match status" value="2"/>
</dbReference>
<name>A0A8S1C5U2_9INSE</name>
<dbReference type="FunFam" id="2.60.40.60:FF:000154">
    <property type="entry name" value="FAT atypical cadherin 4"/>
    <property type="match status" value="1"/>
</dbReference>
<feature type="domain" description="Laminin G" evidence="22">
    <location>
        <begin position="4026"/>
        <end position="4217"/>
    </location>
</feature>
<dbReference type="GO" id="GO:0005509">
    <property type="term" value="F:calcium ion binding"/>
    <property type="evidence" value="ECO:0007669"/>
    <property type="project" value="UniProtKB-UniRule"/>
</dbReference>
<dbReference type="Pfam" id="PF25374">
    <property type="entry name" value="Cadherin_FAT4_N"/>
    <property type="match status" value="1"/>
</dbReference>
<dbReference type="FunFam" id="2.60.40.60:FF:000340">
    <property type="entry name" value="Protocadherin Fat 4"/>
    <property type="match status" value="1"/>
</dbReference>
<evidence type="ECO:0000313" key="26">
    <source>
        <dbReference type="Proteomes" id="UP000494165"/>
    </source>
</evidence>
<dbReference type="CDD" id="cd00054">
    <property type="entry name" value="EGF_CA"/>
    <property type="match status" value="4"/>
</dbReference>
<dbReference type="PROSITE" id="PS50026">
    <property type="entry name" value="EGF_3"/>
    <property type="match status" value="5"/>
</dbReference>
<feature type="domain" description="Cadherin" evidence="24">
    <location>
        <begin position="2286"/>
        <end position="2390"/>
    </location>
</feature>
<dbReference type="SMART" id="SM00181">
    <property type="entry name" value="EGF"/>
    <property type="match status" value="5"/>
</dbReference>
<feature type="domain" description="Cadherin" evidence="24">
    <location>
        <begin position="1335"/>
        <end position="1439"/>
    </location>
</feature>
<protein>
    <recommendedName>
        <fullName evidence="15">Protocadherin-16</fullName>
    </recommendedName>
    <alternativeName>
        <fullName evidence="16">Protein dachsous homolog 1</fullName>
    </alternativeName>
</protein>
<feature type="domain" description="Cadherin" evidence="24">
    <location>
        <begin position="1440"/>
        <end position="1548"/>
    </location>
</feature>
<gene>
    <name evidence="25" type="ORF">CLODIP_2_CD01185</name>
</gene>
<dbReference type="GO" id="GO:0007157">
    <property type="term" value="P:heterophilic cell-cell adhesion via plasma membrane cell adhesion molecules"/>
    <property type="evidence" value="ECO:0007669"/>
    <property type="project" value="UniProtKB-ARBA"/>
</dbReference>
<keyword evidence="12 18" id="KW-1015">Disulfide bond</keyword>
<feature type="domain" description="Cadherin" evidence="24">
    <location>
        <begin position="1229"/>
        <end position="1334"/>
    </location>
</feature>
<evidence type="ECO:0000256" key="9">
    <source>
        <dbReference type="ARBA" id="ARBA00022889"/>
    </source>
</evidence>
<feature type="disulfide bond" evidence="18">
    <location>
        <begin position="3977"/>
        <end position="3986"/>
    </location>
</feature>
<feature type="domain" description="Cadherin" evidence="24">
    <location>
        <begin position="3242"/>
        <end position="3345"/>
    </location>
</feature>
<feature type="domain" description="Cadherin" evidence="24">
    <location>
        <begin position="1119"/>
        <end position="1228"/>
    </location>
</feature>
<dbReference type="Pfam" id="PF00028">
    <property type="entry name" value="Cadherin"/>
    <property type="match status" value="33"/>
</dbReference>
<evidence type="ECO:0000256" key="2">
    <source>
        <dbReference type="ARBA" id="ARBA00022475"/>
    </source>
</evidence>
<dbReference type="FunFam" id="2.60.40.60:FF:000118">
    <property type="entry name" value="protocadherin Fat 4"/>
    <property type="match status" value="1"/>
</dbReference>
<evidence type="ECO:0000256" key="11">
    <source>
        <dbReference type="ARBA" id="ARBA00023136"/>
    </source>
</evidence>
<comment type="subunit">
    <text evidence="14">Heterophilic interaction with FAT4; this interaction affects their respective protein levels.</text>
</comment>
<feature type="domain" description="Cadherin" evidence="24">
    <location>
        <begin position="703"/>
        <end position="910"/>
    </location>
</feature>
<feature type="region of interest" description="Disordered" evidence="19">
    <location>
        <begin position="4640"/>
        <end position="4704"/>
    </location>
</feature>
<dbReference type="GO" id="GO:0050793">
    <property type="term" value="P:regulation of developmental process"/>
    <property type="evidence" value="ECO:0007669"/>
    <property type="project" value="UniProtKB-ARBA"/>
</dbReference>
<dbReference type="InterPro" id="IPR002126">
    <property type="entry name" value="Cadherin-like_dom"/>
</dbReference>
<dbReference type="GO" id="GO:0035332">
    <property type="term" value="P:positive regulation of hippo signaling"/>
    <property type="evidence" value="ECO:0007669"/>
    <property type="project" value="UniProtKB-ARBA"/>
</dbReference>
<feature type="domain" description="EGF-like" evidence="23">
    <location>
        <begin position="3906"/>
        <end position="3946"/>
    </location>
</feature>
<feature type="region of interest" description="Disordered" evidence="19">
    <location>
        <begin position="4885"/>
        <end position="4910"/>
    </location>
</feature>
<dbReference type="CDD" id="cd11304">
    <property type="entry name" value="Cadherin_repeat"/>
    <property type="match status" value="34"/>
</dbReference>
<evidence type="ECO:0000256" key="3">
    <source>
        <dbReference type="ARBA" id="ARBA00022536"/>
    </source>
</evidence>
<dbReference type="FunFam" id="2.60.40.60:FF:000104">
    <property type="entry name" value="cadherin-23 isoform X1"/>
    <property type="match status" value="1"/>
</dbReference>
<feature type="domain" description="Cadherin" evidence="24">
    <location>
        <begin position="383"/>
        <end position="489"/>
    </location>
</feature>
<keyword evidence="10 20" id="KW-1133">Transmembrane helix</keyword>
<evidence type="ECO:0000256" key="17">
    <source>
        <dbReference type="PROSITE-ProRule" id="PRU00043"/>
    </source>
</evidence>
<dbReference type="FunFam" id="2.60.40.60:FF:000039">
    <property type="entry name" value="FAT atypical cadherin 3"/>
    <property type="match status" value="2"/>
</dbReference>
<evidence type="ECO:0000256" key="5">
    <source>
        <dbReference type="ARBA" id="ARBA00022692"/>
    </source>
</evidence>
<feature type="domain" description="Cadherin" evidence="24">
    <location>
        <begin position="3039"/>
        <end position="3136"/>
    </location>
</feature>
<dbReference type="InterPro" id="IPR001881">
    <property type="entry name" value="EGF-like_Ca-bd_dom"/>
</dbReference>
<feature type="domain" description="EGF-like" evidence="23">
    <location>
        <begin position="4220"/>
        <end position="4260"/>
    </location>
</feature>
<feature type="disulfide bond" evidence="18">
    <location>
        <begin position="4250"/>
        <end position="4259"/>
    </location>
</feature>
<dbReference type="SUPFAM" id="SSF49313">
    <property type="entry name" value="Cadherin-like"/>
    <property type="match status" value="34"/>
</dbReference>
<keyword evidence="7" id="KW-0677">Repeat</keyword>
<dbReference type="GO" id="GO:0007424">
    <property type="term" value="P:open tracheal system development"/>
    <property type="evidence" value="ECO:0007669"/>
    <property type="project" value="UniProtKB-ARBA"/>
</dbReference>
<keyword evidence="8 17" id="KW-0106">Calcium</keyword>
<dbReference type="PROSITE" id="PS00232">
    <property type="entry name" value="CADHERIN_1"/>
    <property type="match status" value="17"/>
</dbReference>
<proteinExistence type="predicted"/>
<dbReference type="GO" id="GO:0007156">
    <property type="term" value="P:homophilic cell adhesion via plasma membrane adhesion molecules"/>
    <property type="evidence" value="ECO:0007669"/>
    <property type="project" value="InterPro"/>
</dbReference>
<feature type="domain" description="Cadherin" evidence="24">
    <location>
        <begin position="2603"/>
        <end position="2706"/>
    </location>
</feature>
<evidence type="ECO:0000256" key="13">
    <source>
        <dbReference type="ARBA" id="ARBA00023180"/>
    </source>
</evidence>
<feature type="domain" description="Cadherin" evidence="24">
    <location>
        <begin position="2496"/>
        <end position="2602"/>
    </location>
</feature>
<dbReference type="PROSITE" id="PS01186">
    <property type="entry name" value="EGF_2"/>
    <property type="match status" value="2"/>
</dbReference>
<dbReference type="SMART" id="SM00179">
    <property type="entry name" value="EGF_CA"/>
    <property type="match status" value="3"/>
</dbReference>
<feature type="region of interest" description="Disordered" evidence="19">
    <location>
        <begin position="4567"/>
        <end position="4612"/>
    </location>
</feature>
<keyword evidence="9" id="KW-0130">Cell adhesion</keyword>
<dbReference type="GO" id="GO:0090251">
    <property type="term" value="P:protein localization involved in establishment of planar polarity"/>
    <property type="evidence" value="ECO:0007669"/>
    <property type="project" value="UniProtKB-ARBA"/>
</dbReference>
<dbReference type="GO" id="GO:0007560">
    <property type="term" value="P:imaginal disc morphogenesis"/>
    <property type="evidence" value="ECO:0007669"/>
    <property type="project" value="UniProtKB-ARBA"/>
</dbReference>
<dbReference type="InterPro" id="IPR000742">
    <property type="entry name" value="EGF"/>
</dbReference>
<evidence type="ECO:0000256" key="7">
    <source>
        <dbReference type="ARBA" id="ARBA00022737"/>
    </source>
</evidence>
<keyword evidence="3 18" id="KW-0245">EGF-like domain</keyword>
<feature type="compositionally biased region" description="Polar residues" evidence="19">
    <location>
        <begin position="4800"/>
        <end position="4818"/>
    </location>
</feature>
<feature type="domain" description="Cadherin" evidence="24">
    <location>
        <begin position="1652"/>
        <end position="1763"/>
    </location>
</feature>
<evidence type="ECO:0000256" key="12">
    <source>
        <dbReference type="ARBA" id="ARBA00023157"/>
    </source>
</evidence>
<dbReference type="PROSITE" id="PS00022">
    <property type="entry name" value="EGF_1"/>
    <property type="match status" value="4"/>
</dbReference>
<reference evidence="25 26" key="1">
    <citation type="submission" date="2020-04" db="EMBL/GenBank/DDBJ databases">
        <authorList>
            <person name="Alioto T."/>
            <person name="Alioto T."/>
            <person name="Gomez Garrido J."/>
        </authorList>
    </citation>
    <scope>NUCLEOTIDE SEQUENCE [LARGE SCALE GENOMIC DNA]</scope>
</reference>
<feature type="domain" description="Cadherin" evidence="24">
    <location>
        <begin position="262"/>
        <end position="377"/>
    </location>
</feature>
<comment type="subcellular location">
    <subcellularLocation>
        <location evidence="1">Cell membrane</location>
        <topology evidence="1">Single-pass type I membrane protein</topology>
    </subcellularLocation>
</comment>
<dbReference type="FunFam" id="2.60.40.60:FF:000007">
    <property type="entry name" value="Protocadherin alpha 2"/>
    <property type="match status" value="1"/>
</dbReference>
<organism evidence="25 26">
    <name type="scientific">Cloeon dipterum</name>
    <dbReference type="NCBI Taxonomy" id="197152"/>
    <lineage>
        <taxon>Eukaryota</taxon>
        <taxon>Metazoa</taxon>
        <taxon>Ecdysozoa</taxon>
        <taxon>Arthropoda</taxon>
        <taxon>Hexapoda</taxon>
        <taxon>Insecta</taxon>
        <taxon>Pterygota</taxon>
        <taxon>Palaeoptera</taxon>
        <taxon>Ephemeroptera</taxon>
        <taxon>Pisciforma</taxon>
        <taxon>Baetidae</taxon>
        <taxon>Cloeon</taxon>
    </lineage>
</organism>
<dbReference type="PANTHER" id="PTHR24026">
    <property type="entry name" value="FAT ATYPICAL CADHERIN-RELATED"/>
    <property type="match status" value="1"/>
</dbReference>
<dbReference type="Proteomes" id="UP000494165">
    <property type="component" value="Unassembled WGS sequence"/>
</dbReference>
<keyword evidence="11 20" id="KW-0472">Membrane</keyword>
<feature type="domain" description="Cadherin" evidence="24">
    <location>
        <begin position="1969"/>
        <end position="2075"/>
    </location>
</feature>
<feature type="domain" description="Cadherin" evidence="24">
    <location>
        <begin position="1764"/>
        <end position="1863"/>
    </location>
</feature>
<feature type="domain" description="Cadherin" evidence="24">
    <location>
        <begin position="2913"/>
        <end position="3030"/>
    </location>
</feature>
<feature type="compositionally biased region" description="Basic residues" evidence="19">
    <location>
        <begin position="4653"/>
        <end position="4663"/>
    </location>
</feature>
<keyword evidence="6 21" id="KW-0732">Signal</keyword>
<evidence type="ECO:0000256" key="21">
    <source>
        <dbReference type="SAM" id="SignalP"/>
    </source>
</evidence>
<feature type="domain" description="EGF-like" evidence="23">
    <location>
        <begin position="3989"/>
        <end position="4025"/>
    </location>
</feature>
<dbReference type="GO" id="GO:0030855">
    <property type="term" value="P:epithelial cell differentiation"/>
    <property type="evidence" value="ECO:0007669"/>
    <property type="project" value="UniProtKB-ARBA"/>
</dbReference>
<dbReference type="PANTHER" id="PTHR24026:SF126">
    <property type="entry name" value="PROTOCADHERIN FAT 4"/>
    <property type="match status" value="1"/>
</dbReference>
<dbReference type="CDD" id="cd00110">
    <property type="entry name" value="LamG"/>
    <property type="match status" value="2"/>
</dbReference>
<feature type="chain" id="PRO_5035806354" description="Protocadherin-16" evidence="21">
    <location>
        <begin position="22"/>
        <end position="4991"/>
    </location>
</feature>
<feature type="disulfide bond" evidence="18">
    <location>
        <begin position="3894"/>
        <end position="3903"/>
    </location>
</feature>
<dbReference type="Gene3D" id="2.60.40.60">
    <property type="entry name" value="Cadherins"/>
    <property type="match status" value="34"/>
</dbReference>
<dbReference type="Gene3D" id="2.10.25.10">
    <property type="entry name" value="Laminin"/>
    <property type="match status" value="4"/>
</dbReference>
<feature type="disulfide bond" evidence="18">
    <location>
        <begin position="4015"/>
        <end position="4024"/>
    </location>
</feature>
<evidence type="ECO:0000256" key="8">
    <source>
        <dbReference type="ARBA" id="ARBA00022837"/>
    </source>
</evidence>
<dbReference type="EMBL" id="CADEPI010000031">
    <property type="protein sequence ID" value="CAB3367511.1"/>
    <property type="molecule type" value="Genomic_DNA"/>
</dbReference>
<dbReference type="Pfam" id="PF02210">
    <property type="entry name" value="Laminin_G_2"/>
    <property type="match status" value="1"/>
</dbReference>
<dbReference type="FunFam" id="2.60.40.60:FF:000106">
    <property type="entry name" value="FAT atypical cadherin 4"/>
    <property type="match status" value="1"/>
</dbReference>
<dbReference type="FunFam" id="2.10.25.10:FF:000472">
    <property type="entry name" value="Uncharacterized protein, isoform A"/>
    <property type="match status" value="1"/>
</dbReference>
<evidence type="ECO:0000256" key="14">
    <source>
        <dbReference type="ARBA" id="ARBA00062150"/>
    </source>
</evidence>
<feature type="domain" description="Cadherin" evidence="24">
    <location>
        <begin position="1015"/>
        <end position="1118"/>
    </location>
</feature>
<dbReference type="SMART" id="SM00112">
    <property type="entry name" value="CA"/>
    <property type="match status" value="34"/>
</dbReference>
<dbReference type="FunFam" id="2.60.40.60:FF:000033">
    <property type="entry name" value="FAT atypical cadherin 1"/>
    <property type="match status" value="3"/>
</dbReference>
<evidence type="ECO:0000256" key="15">
    <source>
        <dbReference type="ARBA" id="ARBA00072299"/>
    </source>
</evidence>
<feature type="domain" description="Cadherin" evidence="24">
    <location>
        <begin position="490"/>
        <end position="594"/>
    </location>
</feature>
<feature type="disulfide bond" evidence="18">
    <location>
        <begin position="3936"/>
        <end position="3945"/>
    </location>
</feature>
<keyword evidence="26" id="KW-1185">Reference proteome</keyword>
<evidence type="ECO:0000256" key="1">
    <source>
        <dbReference type="ARBA" id="ARBA00004251"/>
    </source>
</evidence>
<dbReference type="Pfam" id="PF00054">
    <property type="entry name" value="Laminin_G_1"/>
    <property type="match status" value="1"/>
</dbReference>
<dbReference type="PROSITE" id="PS50268">
    <property type="entry name" value="CADHERIN_2"/>
    <property type="match status" value="33"/>
</dbReference>
<feature type="domain" description="Cadherin" evidence="24">
    <location>
        <begin position="2180"/>
        <end position="2285"/>
    </location>
</feature>
<dbReference type="FunFam" id="2.60.40.60:FF:000321">
    <property type="entry name" value="Cadherin-related tumor suppressor"/>
    <property type="match status" value="1"/>
</dbReference>
<dbReference type="GO" id="GO:0042067">
    <property type="term" value="P:establishment of ommatidial planar polarity"/>
    <property type="evidence" value="ECO:0007669"/>
    <property type="project" value="UniProtKB-ARBA"/>
</dbReference>
<feature type="domain" description="Cadherin" evidence="24">
    <location>
        <begin position="595"/>
        <end position="702"/>
    </location>
</feature>
<feature type="domain" description="Cadherin" evidence="24">
    <location>
        <begin position="53"/>
        <end position="145"/>
    </location>
</feature>
<feature type="domain" description="Laminin G" evidence="22">
    <location>
        <begin position="4288"/>
        <end position="4464"/>
    </location>
</feature>
<dbReference type="FunFam" id="2.60.40.60:FF:000080">
    <property type="entry name" value="FAT atypical cadherin 1"/>
    <property type="match status" value="2"/>
</dbReference>
<dbReference type="FunFam" id="2.60.40.60:FF:000035">
    <property type="entry name" value="Protocadherin Fat 3"/>
    <property type="match status" value="1"/>
</dbReference>
<evidence type="ECO:0000256" key="19">
    <source>
        <dbReference type="SAM" id="MobiDB-lite"/>
    </source>
</evidence>
<evidence type="ECO:0000256" key="20">
    <source>
        <dbReference type="SAM" id="Phobius"/>
    </source>
</evidence>
<feature type="domain" description="Cadherin" evidence="24">
    <location>
        <begin position="2075"/>
        <end position="2179"/>
    </location>
</feature>
<dbReference type="FunFam" id="2.60.40.60:FF:000081">
    <property type="entry name" value="protocadherin Fat 4"/>
    <property type="match status" value="1"/>
</dbReference>
<dbReference type="InterPro" id="IPR020894">
    <property type="entry name" value="Cadherin_CS"/>
</dbReference>
<accession>A0A8S1C5U2</accession>
<dbReference type="GO" id="GO:0016477">
    <property type="term" value="P:cell migration"/>
    <property type="evidence" value="ECO:0007669"/>
    <property type="project" value="UniProtKB-ARBA"/>
</dbReference>
<keyword evidence="13" id="KW-0325">Glycoprotein</keyword>
<feature type="domain" description="Cadherin" evidence="24">
    <location>
        <begin position="3346"/>
        <end position="3451"/>
    </location>
</feature>
<feature type="domain" description="Cadherin" evidence="24">
    <location>
        <begin position="3566"/>
        <end position="3665"/>
    </location>
</feature>
<evidence type="ECO:0000256" key="6">
    <source>
        <dbReference type="ARBA" id="ARBA00022729"/>
    </source>
</evidence>
<dbReference type="InterPro" id="IPR015919">
    <property type="entry name" value="Cadherin-like_sf"/>
</dbReference>
<dbReference type="FunFam" id="2.60.40.60:FF:000286">
    <property type="entry name" value="Cadherin-related tumor suppressor"/>
    <property type="match status" value="1"/>
</dbReference>
<dbReference type="FunFam" id="2.60.40.60:FF:000116">
    <property type="entry name" value="Dachsous cadherin-related 2"/>
    <property type="match status" value="1"/>
</dbReference>
<feature type="signal peptide" evidence="21">
    <location>
        <begin position="1"/>
        <end position="21"/>
    </location>
</feature>
<feature type="compositionally biased region" description="Basic and acidic residues" evidence="19">
    <location>
        <begin position="4567"/>
        <end position="4589"/>
    </location>
</feature>
<dbReference type="GO" id="GO:0016327">
    <property type="term" value="C:apicolateral plasma membrane"/>
    <property type="evidence" value="ECO:0007669"/>
    <property type="project" value="UniProtKB-ARBA"/>
</dbReference>
<dbReference type="SUPFAM" id="SSF49899">
    <property type="entry name" value="Concanavalin A-like lectins/glucanases"/>
    <property type="match status" value="2"/>
</dbReference>
<keyword evidence="5 20" id="KW-0812">Transmembrane</keyword>
<evidence type="ECO:0000256" key="18">
    <source>
        <dbReference type="PROSITE-ProRule" id="PRU00076"/>
    </source>
</evidence>
<evidence type="ECO:0000259" key="24">
    <source>
        <dbReference type="PROSITE" id="PS50268"/>
    </source>
</evidence>
<feature type="domain" description="Cadherin" evidence="24">
    <location>
        <begin position="911"/>
        <end position="1014"/>
    </location>
</feature>
<dbReference type="FunFam" id="2.60.40.60:FF:000108">
    <property type="entry name" value="FAT atypical cadherin 4"/>
    <property type="match status" value="1"/>
</dbReference>
<feature type="compositionally biased region" description="Pro residues" evidence="19">
    <location>
        <begin position="4670"/>
        <end position="4679"/>
    </location>
</feature>
<feature type="domain" description="Cadherin" evidence="24">
    <location>
        <begin position="3452"/>
        <end position="3557"/>
    </location>
</feature>
<feature type="domain" description="Cadherin" evidence="24">
    <location>
        <begin position="3137"/>
        <end position="3241"/>
    </location>
</feature>
<evidence type="ECO:0000259" key="22">
    <source>
        <dbReference type="PROSITE" id="PS50025"/>
    </source>
</evidence>
<feature type="domain" description="EGF-like" evidence="23">
    <location>
        <begin position="3949"/>
        <end position="3987"/>
    </location>
</feature>
<feature type="domain" description="Cadherin" evidence="24">
    <location>
        <begin position="2391"/>
        <end position="2495"/>
    </location>
</feature>
<dbReference type="FunFam" id="2.60.40.60:FF:000101">
    <property type="entry name" value="FAT atypical cadherin 4"/>
    <property type="match status" value="1"/>
</dbReference>
<dbReference type="OrthoDB" id="6252479at2759"/>
<evidence type="ECO:0000256" key="10">
    <source>
        <dbReference type="ARBA" id="ARBA00022989"/>
    </source>
</evidence>
<dbReference type="GO" id="GO:0048589">
    <property type="term" value="P:developmental growth"/>
    <property type="evidence" value="ECO:0007669"/>
    <property type="project" value="UniProtKB-ARBA"/>
</dbReference>
<feature type="disulfide bond" evidence="18">
    <location>
        <begin position="3958"/>
        <end position="3975"/>
    </location>
</feature>
<dbReference type="InterPro" id="IPR013320">
    <property type="entry name" value="ConA-like_dom_sf"/>
</dbReference>
<dbReference type="Gene3D" id="2.60.120.200">
    <property type="match status" value="2"/>
</dbReference>
<dbReference type="FunFam" id="2.60.40.60:FF:000029">
    <property type="entry name" value="Cadherin EGF LAG seven-pass G-type receptor 3"/>
    <property type="match status" value="1"/>
</dbReference>
<dbReference type="InterPro" id="IPR001791">
    <property type="entry name" value="Laminin_G"/>
</dbReference>
<dbReference type="FunFam" id="2.60.40.60:FF:000024">
    <property type="entry name" value="FAT atypical cadherin 3"/>
    <property type="match status" value="1"/>
</dbReference>
<feature type="compositionally biased region" description="Low complexity" evidence="19">
    <location>
        <begin position="4757"/>
        <end position="4777"/>
    </location>
</feature>
<dbReference type="GO" id="GO:0030182">
    <property type="term" value="P:neuron differentiation"/>
    <property type="evidence" value="ECO:0007669"/>
    <property type="project" value="UniProtKB-ARBA"/>
</dbReference>
<sequence>MGSTMLRWWLAFLLLLAPATAGQPGPGPGRKRSPMTQVLAPSLDVQQMQSRAVDTRVQLEIQEGEPRGTVVGAIPTKPGFTYRFNENPREFYLNGSTGEIVTNVVLDREALRSDRFDLVVLSSQPTYPIEVRILVLDVNDNAPEFPEPSIHVTFSESASPSTRLLLDTASDRDAGVNGVSKEYRLVSDDEEVNNKFKLVVTSNPSGETSYLHLETTGKLDRETRASYQLNVSARDGGTPPRYGYLQVNVTIVDVNDNPPIFDHSDYIVSLNESVPPGTAVLQVMATDSDVGDNARITYYLADGENQFGVDSETGVISTTETLNCPQNCRPQGPPNGGGCPKSCVFTVFARDHGSPRQDGRTYVTVNLLDTNDHDPVITFRYFPPTAVFATVDENAKNSSVVAAVSVIDQDEGLNGQTEVEIKAGNELGHFHLDHSSTFDLVRVNGVLDREQINKYNLTLVATDKGSPQRTSVAFLIIYVNDINDHEPVFAKTEYSAVLSELAPVGTFVASIIASDEDTGVNSNIFYAFDAGNEHRWFNIDRDSGLVTTRAALDREIQGTVELKVSARDGGPNPKWAHTRLRVTILDENDKRPQFSVEKLNASLSESAPPQTLIAMLSATDQDQGTNGSVTYSLHLNVRQEYPGVFSLDSTTGQLTTRTKLDREKIAKYEISVIAKDKGVPPQSSTATVYLTVEDVNDNSPEFYPQKYFIPVPEDKKGDSSILSVTATDQDEGQNAQIEYSIVDGGDGLFKLDRATGVLSLTAPLSTSHKPLHRIRISAKDKGDRKAVDDAVVEIIKASHLEELKFESPIGYHFEIREDHDKKEASIGREVGRVRVASESRDIKYHIMFGDPKKAFQIDERTGVISTANRVDRETAASYRLTCVARAGPALMGRTEVNVTILDENDNAPQFPREKEEVKLRENAPAGHEVYLARAVDRDAGPNSRVSYSLTSNPGEQFRIAEATGVIYLNKPVTAEPGTVINLEVTASDSGEPSLNSRHSLLITIEDVNDHTPVFDHTSYETSILESAPVNDRFFALAASDADLGANGRLNYEITEGNSENKFGVFPDGYLYVKSPLDRESRDYYSLVVTARDEGEPPRSSQVPVVIHVIDENDNKPEFTNSSFNFYVRENQPPDTFVGKLTATDLDIGRNAELTFSLVGAQPGDFVVDPKNGFLKTLRQFDREELVKVTGQSHIVLEAIVTDNGVSKLKDKVKLNIFITDVNDNVPKFLRTPYKVQISEASPVNSQVLRVYTVDADEGLNGDVFYAITGGDEERCFAMDEATGQISVARMLDRERQARYELQVSAYDAGEGVTLSATTTIRVDVLDENDNAPEFTQSEARIEIAETTTVNSKLVQFRAIDADLGVNSEVTFSVAAGNRRDTFHVDPSSGVLYLHRPLDYEEINMYNLNITASDGGNPRLSTTVPFIVRVLDANDNPPVFPSTAIVRQIQEGIRVKTPIVTVSADDPDSSANGQVRYSIAQQDPPGDHFGIDPNVGVIHTLRAIDREAVDTFRLTVVATDSAQAPEMRLSAEKLVTVIVEDVNDNAPMFVSMSAALLPTNPVRDALVTNVAANDLDSSTNGLVTYELVSGNTDLFRLHRKTGALQLKRSISEPEARYQLTVKATDEAVQSERKSTDAYLTIIASGEDGGPAFLGEPYTGSVYENEPIGTSMLSVKARHSSNSLAEIEYYVTNVTSLNGRQADRLFDVDPKMGTITNAAVLDREGGSDVYEVTVYAVVVGTATPQTSSTKVKISVLDKNDSPPVFKDMPSSLSVSEELAVGQTVTTIRAVDPDTLGQLTYSLVSGDDTKRFQLDSVTGELRLREPLDRETTDTYKVKVRASDGLQFQETTLAIKVTDTNDNPPVFSESAYSFDVPENAARGTRVGEVSASDLDEGTNGQVTYTVISDWANDVFSLNPQSGVFTLTSRLDYEEVQHYIFVVQAQDTGRPSLSSTVTVYFNIVDLNDNAPLFDPMSYSNEIFENVTIGSRVVKVSATDLDSGDNGRLEYSISSGDEDNDFDISENGTVVTARALDREQKALYSLVVTAIDQAAPPQQRLSSTVQVTIVLKDVNDMAPEFVSPNETSVPENLPVNTVVMAVKATDKDEGRNSYVEYSLSGEGASSVFTLGPVDGLLRVSGRLDRELKANYTLQVTAKDRGEPTRSTTSTLVLHVLDENDNSPVFDPKQYSASVPENASIGASVLRISATDVDAGLNGRVRYVIAAGDRNRDFSISEDTGVIRVAKNLNFERKSQYSLTVQAEDCGSADVRYDSALLTISVTDINDNPPTFLDSPYLAYVVENTKLLPASVITVRAFDADTPPYSQVRYFIKEGDSELFKVNASTGEITLHRALDRERQAEYILTLVAMDTGTPPLTGTGTVRVIVQDMNDHSPEFERQSYSSEVAENAIAGTEVLWPSASDKDAGLNALLRFSLLGDLSERFVVDPITGRITTAVQLDREEYSVYHLTLVARDSSVTDPKAAAAHVIIRVKDENDNSPKFAQSKYAVHVQDTTGPGNFVFGARATDDDESSNSRITYSLAGDDASLFALDANTGVLTAAKELRAAAANINNALFHVDILATDGGQPSKSASASLDVHLVAANLFPKITSQKTQFSLPEDAEEQVITKVRASSPKSGAAGVVRFSIAGGDVGSALKMDSASGEVIVSRGLDYETAPQYEVWVEARDSDSPPLRSVMQLLINLTDANDNAPVLEHQVYNATILEEEMAPQKVLRVKATDADSGDNGKVLYRLKPTTDVDRAFTMDAETGEIFTNVRLDRESVSSYALVVEAIDRGRPQLTGSATVLVQVRDKNDNPPRFTRLFSVNVTENAEVGVFVIQVTSSDLDVGANANATYSFSANPGKKFKIDPLSGNVTVAGPLDRETQDEYLLKVAAFDGSWRAETPLTITIQDQNDNAPEFEHDYYNFNFPELQSSMTFVGQVSATDRDKQGPNSVISYSLKRPSDSFNVDPASGEIFSKRTARYRHAAPSATRAKMEPSPENQHQLVVIATDNGKPPMSSECLVTINVVDANNNAPKFKSSDVFSPVPEVAAVGQQIVQVEAKDDLDFGVNAEVEYLKMGGNGSEYFALDATTGWVMVAKPLTGHRLRQYALEIRAVDHGSPPQHADARLTLVITGDNRHSPVFTTLSYQVIVPENEQIGSNILSVTATDSDDGPNGQVRYNISAGNEHGDFEIHPVSGAVTIKHHLDFDTLKFYKLNISASDMAFQPRTATAHLLVMLSDVNDNAPQFNQSVYQAYVRENLPVGTFVFTANATDADSPNNAAIQYSIVGGSGREVFSIDSKTGKIVTRAVFDFEEQSSFVLEILASNPSSPQYGSCKIEVLITGENEFFPKFVQPVFQFTVSESAGIGTSIGAIQATDQDAGQDGNVYYLLVGSSNDRGFSIGPSTGVLTISRRLDRETQNRVVLTVLAKNAGSIRGNDTDEAQVVVTIQDGNDPPEFTRPEYEVRIAEDALAGTSVIGVTAVDKDVRPQNNQFSYSIIGGNVGQAFKVDPHSGIIETSAQLDRERLPEYSLVIGAIDTGTPPQTGTTLVRIMLDDVNDNGPMLNPPDVVGYIMENEPAGTSVVVLGANDADLSPNGAPFKFRIVGGEHRDMLTIDTNSGLIKTTTSIDRESTPELHFTVEVSDSGKPPMRAQHQVTAVVLDKNDSPSTPRTVHVLVHAFSGRYPSGKVADVRPNDPDNTGRYSCRLVGTHRGASIMPGGCDMTVNKPQGSGGMALSVSGNDGQHPDVVSTVTVEFIAFDNSSVENSLTMRLENTTASRFLALHYRALLDALKDRGDTPLLFGLHEAENGLEIQLAIKTATNKYRSPSQVSETLTKKRDVLQQILQAPSMAVNYSPCQNSVCENGGSCSASVKVAAESQITDSPSLIFTAPKVTHDFTCRCKEGFTGKRCERRQDPCSPNPCQSGGTCRRPSPPSTAEFQCVCPPLHEGRLCELERSNVCAGSPCRNGGSCRESPDGASFFCLCRPGYRGNHCELVSDSCRPNPCMNGGQCIPLKPGYRCQCPDTHHGHHCERSSFGFNALSYMAFPTLDAATNDITMIFATAKRDALLVYNYGAQTGGRSDFVALQIVNGKVTFSYGGARTAVTAISTGGTVSDGNWYKVTATRNGRVVSLAVASCSEHGESCNECKPGDTTCYADDVGPAGTLNFNGHPMLLGGLGSAEPLLERLGQLHSDDFVGCVHSMAVNGRQLNLSNPLSSRGVDKTCSRSRGSCGVPDRDPCGGLGVCLARWPSPAMCRCPGGLLAPNCDAALAPVHLYEGAFLEARVSEQHRRMHLLESLYQGGTAWRWQEELPAASGSILKRISISFRTVRSNGTLLISATNNDFTLLEIRGGHLRYMSRVGASTTVNMSVNSADVSDGNWHRVSLHSQGRGLRLLLDGVRVGDELDSAGVHDFLDPYLTSIAIGGARSFDTNTNFEGCLANFTINDEVQPLNGTGSIFNDIESFGKVHAGCSGPIVGAAAAPTPLSIGVTLVIVFFIILIVAILVSFAVFRLRRQSKENPKQNGGGLLGGGPGSATSLGVVGPGVSGDTSFLDGDVSTEALRSHLAQELVSKKYKEREVADRPHPRPDIIEREVSKSPRPLMDDQPDPSGNDNDMPEHYDLENASSIAPSDIDVVYHYKGFRDGNVRKYKTNPHLPPASFHHKHGHRHSPHSFAPPQSGPSPAPPPPHRDSPRGNHLLRQSPISPVARDSPSAIKMQSTPLARLSPSSELSQQAPRILTLHDISGKPLQSALLATTQSAKDVLSNSERSLNSQSSGSLHASSQGTKKRTADAAKGLTAEEIERLNSRPRTSSLVSTLDAVSSSSEAPRRSRLPIRRTPDQLAGLMESANDAHDNSSTTDESGNDSFTCSEFEFDNAGAGFEKRDVMFTKLPEEDEESARTPDPTPSAPNANNKPFDAAYDSFRGSLSTLVPSDDDLGPHYRSSLGWEYFLNWGPNYQNLIGVFTDIAELPDGTVGGVGGRSTALRLPASPSKPSEEYV</sequence>
<keyword evidence="4" id="KW-0597">Phosphoprotein</keyword>
<comment type="caution">
    <text evidence="25">The sequence shown here is derived from an EMBL/GenBank/DDBJ whole genome shotgun (WGS) entry which is preliminary data.</text>
</comment>
<dbReference type="GO" id="GO:0051239">
    <property type="term" value="P:regulation of multicellular organismal process"/>
    <property type="evidence" value="ECO:0007669"/>
    <property type="project" value="UniProtKB-ARBA"/>
</dbReference>
<feature type="transmembrane region" description="Helical" evidence="20">
    <location>
        <begin position="4478"/>
        <end position="4503"/>
    </location>
</feature>
<feature type="domain" description="Cadherin" evidence="24">
    <location>
        <begin position="2707"/>
        <end position="2812"/>
    </location>
</feature>
<feature type="domain" description="EGF-like" evidence="23">
    <location>
        <begin position="3846"/>
        <end position="3904"/>
    </location>
</feature>
<dbReference type="SUPFAM" id="SSF57196">
    <property type="entry name" value="EGF/Laminin"/>
    <property type="match status" value="2"/>
</dbReference>